<protein>
    <submittedName>
        <fullName evidence="1">Uncharacterized protein</fullName>
    </submittedName>
</protein>
<evidence type="ECO:0000313" key="2">
    <source>
        <dbReference type="Proteomes" id="UP001229346"/>
    </source>
</evidence>
<name>A0ABT9TYT0_PAEHA</name>
<proteinExistence type="predicted"/>
<organism evidence="1 2">
    <name type="scientific">Paenibacillus harenae</name>
    <dbReference type="NCBI Taxonomy" id="306543"/>
    <lineage>
        <taxon>Bacteria</taxon>
        <taxon>Bacillati</taxon>
        <taxon>Bacillota</taxon>
        <taxon>Bacilli</taxon>
        <taxon>Bacillales</taxon>
        <taxon>Paenibacillaceae</taxon>
        <taxon>Paenibacillus</taxon>
    </lineage>
</organism>
<dbReference type="Proteomes" id="UP001229346">
    <property type="component" value="Unassembled WGS sequence"/>
</dbReference>
<gene>
    <name evidence="1" type="ORF">J2T15_001967</name>
</gene>
<dbReference type="EMBL" id="JAUSSU010000003">
    <property type="protein sequence ID" value="MDQ0112532.1"/>
    <property type="molecule type" value="Genomic_DNA"/>
</dbReference>
<evidence type="ECO:0000313" key="1">
    <source>
        <dbReference type="EMBL" id="MDQ0112532.1"/>
    </source>
</evidence>
<reference evidence="1 2" key="1">
    <citation type="submission" date="2023-07" db="EMBL/GenBank/DDBJ databases">
        <title>Sorghum-associated microbial communities from plants grown in Nebraska, USA.</title>
        <authorList>
            <person name="Schachtman D."/>
        </authorList>
    </citation>
    <scope>NUCLEOTIDE SEQUENCE [LARGE SCALE GENOMIC DNA]</scope>
    <source>
        <strain evidence="1 2">CC482</strain>
    </source>
</reference>
<sequence length="39" mass="4513">MQRCFETNQSLQELLEELMQDIIRAGLIFPDADEDEATV</sequence>
<comment type="caution">
    <text evidence="1">The sequence shown here is derived from an EMBL/GenBank/DDBJ whole genome shotgun (WGS) entry which is preliminary data.</text>
</comment>
<accession>A0ABT9TYT0</accession>
<keyword evidence="2" id="KW-1185">Reference proteome</keyword>